<reference evidence="2 3" key="1">
    <citation type="submission" date="2017-03" db="EMBL/GenBank/DDBJ databases">
        <title>Complete genome sequence of Candidatus 'Thiodictyon syntrophicum' sp. nov. strain Cad16T, a photolithoautotroph purple sulfur bacterium isolated from an alpine meromictic lake.</title>
        <authorList>
            <person name="Luedin S.M."/>
            <person name="Pothier J.F."/>
            <person name="Danza F."/>
            <person name="Storelli N."/>
            <person name="Wittwer M."/>
            <person name="Tonolla M."/>
        </authorList>
    </citation>
    <scope>NUCLEOTIDE SEQUENCE [LARGE SCALE GENOMIC DNA]</scope>
    <source>
        <strain evidence="2 3">Cad16T</strain>
    </source>
</reference>
<protein>
    <submittedName>
        <fullName evidence="2">Uncharacterized protein</fullName>
    </submittedName>
</protein>
<gene>
    <name evidence="2" type="ORF">THSYN_27000</name>
</gene>
<keyword evidence="1" id="KW-0472">Membrane</keyword>
<keyword evidence="1" id="KW-1133">Transmembrane helix</keyword>
<name>A0A2K8UF66_9GAMM</name>
<feature type="transmembrane region" description="Helical" evidence="1">
    <location>
        <begin position="6"/>
        <end position="26"/>
    </location>
</feature>
<keyword evidence="1" id="KW-0812">Transmembrane</keyword>
<dbReference type="AlphaFoldDB" id="A0A2K8UF66"/>
<dbReference type="Proteomes" id="UP000232638">
    <property type="component" value="Chromosome"/>
</dbReference>
<evidence type="ECO:0000313" key="2">
    <source>
        <dbReference type="EMBL" id="AUB84224.1"/>
    </source>
</evidence>
<dbReference type="EMBL" id="CP020370">
    <property type="protein sequence ID" value="AUB84224.1"/>
    <property type="molecule type" value="Genomic_DNA"/>
</dbReference>
<accession>A0A2K8UF66</accession>
<proteinExistence type="predicted"/>
<dbReference type="KEGG" id="tsy:THSYN_27000"/>
<evidence type="ECO:0000313" key="3">
    <source>
        <dbReference type="Proteomes" id="UP000232638"/>
    </source>
</evidence>
<sequence>MVRCSAVVVVVVVIVVIEVIVTPRILSHAKCHRFFDYDHDNDNDNDNDRVLFSLFLTRDLSRQTQSRHRGELPDLTRTVIATP</sequence>
<organism evidence="2 3">
    <name type="scientific">Candidatus Thiodictyon syntrophicum</name>
    <dbReference type="NCBI Taxonomy" id="1166950"/>
    <lineage>
        <taxon>Bacteria</taxon>
        <taxon>Pseudomonadati</taxon>
        <taxon>Pseudomonadota</taxon>
        <taxon>Gammaproteobacteria</taxon>
        <taxon>Chromatiales</taxon>
        <taxon>Chromatiaceae</taxon>
        <taxon>Thiodictyon</taxon>
    </lineage>
</organism>
<keyword evidence="3" id="KW-1185">Reference proteome</keyword>
<evidence type="ECO:0000256" key="1">
    <source>
        <dbReference type="SAM" id="Phobius"/>
    </source>
</evidence>